<gene>
    <name evidence="1" type="ORF">FHR99_002701</name>
</gene>
<dbReference type="Gene3D" id="3.30.450.40">
    <property type="match status" value="1"/>
</dbReference>
<dbReference type="InterPro" id="IPR007435">
    <property type="entry name" value="DUF484"/>
</dbReference>
<reference evidence="1 2" key="1">
    <citation type="submission" date="2020-08" db="EMBL/GenBank/DDBJ databases">
        <title>Genomic Encyclopedia of Type Strains, Phase III (KMG-III): the genomes of soil and plant-associated and newly described type strains.</title>
        <authorList>
            <person name="Whitman W."/>
        </authorList>
    </citation>
    <scope>NUCLEOTIDE SEQUENCE [LARGE SCALE GENOMIC DNA]</scope>
    <source>
        <strain evidence="1 2">CECT 8654</strain>
    </source>
</reference>
<sequence length="230" mass="25829">MDTSTDKKKDNLTEEDVARYLRNHPGFFLKHEDLLADLKLSQDRGKAVSLTERQASILRERNMEMRTRLSSLLENAQRNDVLFEKTKALILALVDARRADELSNAFCQHLTENFQIDAASVIVFGNPVVSNSRLRVTTESEASAHIGSILKNNKAICGNLRESEIQFLFGERNVDKVGSAAVVPLHRDRPLGVIAIGSRDPQHFQSSMDTLFLGYIAEVINRCLPRLLKA</sequence>
<dbReference type="InterPro" id="IPR029016">
    <property type="entry name" value="GAF-like_dom_sf"/>
</dbReference>
<dbReference type="Pfam" id="PF04340">
    <property type="entry name" value="DUF484"/>
    <property type="match status" value="1"/>
</dbReference>
<protein>
    <recommendedName>
        <fullName evidence="3">DUF484 family protein</fullName>
    </recommendedName>
</protein>
<dbReference type="PANTHER" id="PTHR38765:SF1">
    <property type="entry name" value="DUF484 DOMAIN-CONTAINING PROTEIN"/>
    <property type="match status" value="1"/>
</dbReference>
<accession>A0A7W4W6M8</accession>
<name>A0A7W4W6M8_9GAMM</name>
<dbReference type="SUPFAM" id="SSF55781">
    <property type="entry name" value="GAF domain-like"/>
    <property type="match status" value="1"/>
</dbReference>
<organism evidence="1 2">
    <name type="scientific">Litorivivens lipolytica</name>
    <dbReference type="NCBI Taxonomy" id="1524264"/>
    <lineage>
        <taxon>Bacteria</taxon>
        <taxon>Pseudomonadati</taxon>
        <taxon>Pseudomonadota</taxon>
        <taxon>Gammaproteobacteria</taxon>
        <taxon>Litorivivens</taxon>
    </lineage>
</organism>
<keyword evidence="2" id="KW-1185">Reference proteome</keyword>
<evidence type="ECO:0000313" key="1">
    <source>
        <dbReference type="EMBL" id="MBB3048427.1"/>
    </source>
</evidence>
<evidence type="ECO:0008006" key="3">
    <source>
        <dbReference type="Google" id="ProtNLM"/>
    </source>
</evidence>
<dbReference type="Proteomes" id="UP000537130">
    <property type="component" value="Unassembled WGS sequence"/>
</dbReference>
<dbReference type="AlphaFoldDB" id="A0A7W4W6M8"/>
<dbReference type="RefSeq" id="WP_183411210.1">
    <property type="nucleotide sequence ID" value="NZ_JACHWY010000003.1"/>
</dbReference>
<proteinExistence type="predicted"/>
<dbReference type="EMBL" id="JACHWY010000003">
    <property type="protein sequence ID" value="MBB3048427.1"/>
    <property type="molecule type" value="Genomic_DNA"/>
</dbReference>
<evidence type="ECO:0000313" key="2">
    <source>
        <dbReference type="Proteomes" id="UP000537130"/>
    </source>
</evidence>
<comment type="caution">
    <text evidence="1">The sequence shown here is derived from an EMBL/GenBank/DDBJ whole genome shotgun (WGS) entry which is preliminary data.</text>
</comment>
<dbReference type="PANTHER" id="PTHR38765">
    <property type="entry name" value="DUF484 DOMAIN-CONTAINING PROTEIN"/>
    <property type="match status" value="1"/>
</dbReference>